<feature type="region of interest" description="Disordered" evidence="1">
    <location>
        <begin position="221"/>
        <end position="249"/>
    </location>
</feature>
<dbReference type="EMBL" id="JACHIA010000019">
    <property type="protein sequence ID" value="MBB6072898.1"/>
    <property type="molecule type" value="Genomic_DNA"/>
</dbReference>
<comment type="caution">
    <text evidence="2">The sequence shown here is derived from an EMBL/GenBank/DDBJ whole genome shotgun (WGS) entry which is preliminary data.</text>
</comment>
<dbReference type="AlphaFoldDB" id="A0A841H4J9"/>
<accession>A0A841H4J9</accession>
<dbReference type="Gene3D" id="1.25.10.10">
    <property type="entry name" value="Leucine-rich Repeat Variant"/>
    <property type="match status" value="1"/>
</dbReference>
<evidence type="ECO:0000313" key="2">
    <source>
        <dbReference type="EMBL" id="MBB6072898.1"/>
    </source>
</evidence>
<evidence type="ECO:0000256" key="1">
    <source>
        <dbReference type="SAM" id="MobiDB-lite"/>
    </source>
</evidence>
<gene>
    <name evidence="2" type="ORF">HNQ61_004564</name>
</gene>
<dbReference type="InterPro" id="IPR011989">
    <property type="entry name" value="ARM-like"/>
</dbReference>
<proteinExistence type="predicted"/>
<feature type="compositionally biased region" description="Low complexity" evidence="1">
    <location>
        <begin position="221"/>
        <end position="238"/>
    </location>
</feature>
<dbReference type="Proteomes" id="UP000582837">
    <property type="component" value="Unassembled WGS sequence"/>
</dbReference>
<reference evidence="2 3" key="1">
    <citation type="submission" date="2020-08" db="EMBL/GenBank/DDBJ databases">
        <title>Genomic Encyclopedia of Type Strains, Phase IV (KMG-IV): sequencing the most valuable type-strain genomes for metagenomic binning, comparative biology and taxonomic classification.</title>
        <authorList>
            <person name="Goeker M."/>
        </authorList>
    </citation>
    <scope>NUCLEOTIDE SEQUENCE [LARGE SCALE GENOMIC DNA]</scope>
    <source>
        <strain evidence="2 3">DSM 29007</strain>
    </source>
</reference>
<feature type="compositionally biased region" description="Low complexity" evidence="1">
    <location>
        <begin position="169"/>
        <end position="185"/>
    </location>
</feature>
<dbReference type="RefSeq" id="WP_170037017.1">
    <property type="nucleotide sequence ID" value="NZ_JABDTL010000002.1"/>
</dbReference>
<keyword evidence="3" id="KW-1185">Reference proteome</keyword>
<dbReference type="SMART" id="SM00567">
    <property type="entry name" value="EZ_HEAT"/>
    <property type="match status" value="5"/>
</dbReference>
<feature type="region of interest" description="Disordered" evidence="1">
    <location>
        <begin position="135"/>
        <end position="185"/>
    </location>
</feature>
<name>A0A841H4J9_9BACT</name>
<feature type="compositionally biased region" description="Polar residues" evidence="1">
    <location>
        <begin position="149"/>
        <end position="168"/>
    </location>
</feature>
<protein>
    <submittedName>
        <fullName evidence="2">HEAT repeat protein</fullName>
    </submittedName>
</protein>
<organism evidence="2 3">
    <name type="scientific">Longimicrobium terrae</name>
    <dbReference type="NCBI Taxonomy" id="1639882"/>
    <lineage>
        <taxon>Bacteria</taxon>
        <taxon>Pseudomonadati</taxon>
        <taxon>Gemmatimonadota</taxon>
        <taxon>Longimicrobiia</taxon>
        <taxon>Longimicrobiales</taxon>
        <taxon>Longimicrobiaceae</taxon>
        <taxon>Longimicrobium</taxon>
    </lineage>
</organism>
<dbReference type="InterPro" id="IPR004155">
    <property type="entry name" value="PBS_lyase_HEAT"/>
</dbReference>
<dbReference type="SUPFAM" id="SSF48371">
    <property type="entry name" value="ARM repeat"/>
    <property type="match status" value="1"/>
</dbReference>
<dbReference type="InterPro" id="IPR016024">
    <property type="entry name" value="ARM-type_fold"/>
</dbReference>
<dbReference type="Pfam" id="PF13646">
    <property type="entry name" value="HEAT_2"/>
    <property type="match status" value="1"/>
</dbReference>
<sequence length="587" mass="60924">MQEAAARFVRVLALAIQREGEPSARAAEAHEALSEVLSAQKSLVLDVQFTGFTSKGQPVGAVDPVVLRSAGHLITLRINRIGFTPDASAEDLEAVFAAAARGAGELGAGGLIGALADAAPHGVYASTAAGDVYKPAPRRAAPPAEAPPSTGTASVETSSAGAVSSTDTPSPSEAPAFAPAESAADAAVPAGTGASVWMGDDFERTELAEFEILDPFQELVSPAGGEAPAADSDAPAGDAPREEPSSGDMYHFFRAAGSDRRETEALPRLLRETANMSRYDELADAAAWETLLLLRSDAQAQAVEIIDTLVDEAQRADRSRLFRESAGAALKRIGNADTLQRLAEGLSHGSVERDRILRFFSFAGGDAVALLEATLFRTADAELRGAVFRSLIASEGAPARLISAAVQDAGAVRVRTLLELVRGPGVDAELGRKWATEAAAHRDPAVRADAARTAASLGGRGSMRLLLDLLGDTDRTVKREAVQGLGAVGEVAAVPFLTRTLNEGDEELQIASAQALGRLGSAEALPALLAIVTKRSLLSLKKVTKPKLAALQAIARISAPAARDALQSVAGGRDELAEEARRLLATL</sequence>
<evidence type="ECO:0000313" key="3">
    <source>
        <dbReference type="Proteomes" id="UP000582837"/>
    </source>
</evidence>